<accession>A0A6J4QQ17</accession>
<organism evidence="1">
    <name type="scientific">uncultured Rubrobacteraceae bacterium</name>
    <dbReference type="NCBI Taxonomy" id="349277"/>
    <lineage>
        <taxon>Bacteria</taxon>
        <taxon>Bacillati</taxon>
        <taxon>Actinomycetota</taxon>
        <taxon>Rubrobacteria</taxon>
        <taxon>Rubrobacterales</taxon>
        <taxon>Rubrobacteraceae</taxon>
        <taxon>environmental samples</taxon>
    </lineage>
</organism>
<proteinExistence type="predicted"/>
<dbReference type="EMBL" id="CADCVD010000105">
    <property type="protein sequence ID" value="CAA9450149.1"/>
    <property type="molecule type" value="Genomic_DNA"/>
</dbReference>
<sequence>MQGKRRARLEGFGPPTRGLGIRRRLLVVRAIVVYGERIRLK</sequence>
<protein>
    <submittedName>
        <fullName evidence="1">Uncharacterized protein</fullName>
    </submittedName>
</protein>
<dbReference type="AlphaFoldDB" id="A0A6J4QQ17"/>
<evidence type="ECO:0000313" key="1">
    <source>
        <dbReference type="EMBL" id="CAA9450149.1"/>
    </source>
</evidence>
<gene>
    <name evidence="1" type="ORF">AVDCRST_MAG37-2240</name>
</gene>
<name>A0A6J4QQ17_9ACTN</name>
<reference evidence="1" key="1">
    <citation type="submission" date="2020-02" db="EMBL/GenBank/DDBJ databases">
        <authorList>
            <person name="Meier V. D."/>
        </authorList>
    </citation>
    <scope>NUCLEOTIDE SEQUENCE</scope>
    <source>
        <strain evidence="1">AVDCRST_MAG37</strain>
    </source>
</reference>